<dbReference type="GO" id="GO:0006508">
    <property type="term" value="P:proteolysis"/>
    <property type="evidence" value="ECO:0007669"/>
    <property type="project" value="UniProtKB-KW"/>
</dbReference>
<keyword evidence="4" id="KW-0720">Serine protease</keyword>
<evidence type="ECO:0000256" key="1">
    <source>
        <dbReference type="ARBA" id="ARBA00006534"/>
    </source>
</evidence>
<accession>A0A1I3QY39</accession>
<dbReference type="EMBL" id="FORT01000003">
    <property type="protein sequence ID" value="SFJ38680.1"/>
    <property type="molecule type" value="Genomic_DNA"/>
</dbReference>
<dbReference type="STRING" id="1884381.SAMN05518846_103206"/>
<comment type="similarity">
    <text evidence="1">Belongs to the peptidase S51 family.</text>
</comment>
<dbReference type="GO" id="GO:0008236">
    <property type="term" value="F:serine-type peptidase activity"/>
    <property type="evidence" value="ECO:0007669"/>
    <property type="project" value="UniProtKB-KW"/>
</dbReference>
<keyword evidence="3" id="KW-0378">Hydrolase</keyword>
<dbReference type="PANTHER" id="PTHR36175:SF1">
    <property type="entry name" value="CYANOPHYCINASE"/>
    <property type="match status" value="1"/>
</dbReference>
<dbReference type="RefSeq" id="WP_092267162.1">
    <property type="nucleotide sequence ID" value="NZ_BJOE01000004.1"/>
</dbReference>
<dbReference type="Proteomes" id="UP000198915">
    <property type="component" value="Unassembled WGS sequence"/>
</dbReference>
<dbReference type="CDD" id="cd03129">
    <property type="entry name" value="GAT1_Peptidase_E_like"/>
    <property type="match status" value="1"/>
</dbReference>
<evidence type="ECO:0000256" key="4">
    <source>
        <dbReference type="ARBA" id="ARBA00022825"/>
    </source>
</evidence>
<dbReference type="InterPro" id="IPR005320">
    <property type="entry name" value="Peptidase_S51"/>
</dbReference>
<organism evidence="5 6">
    <name type="scientific">Brevibacillus centrosporus</name>
    <dbReference type="NCBI Taxonomy" id="54910"/>
    <lineage>
        <taxon>Bacteria</taxon>
        <taxon>Bacillati</taxon>
        <taxon>Bacillota</taxon>
        <taxon>Bacilli</taxon>
        <taxon>Bacillales</taxon>
        <taxon>Paenibacillaceae</taxon>
        <taxon>Brevibacillus</taxon>
    </lineage>
</organism>
<dbReference type="AlphaFoldDB" id="A0A1I3QY39"/>
<gene>
    <name evidence="5" type="ORF">SAMN05518846_103206</name>
</gene>
<name>A0A1I3QY39_9BACL</name>
<evidence type="ECO:0000256" key="3">
    <source>
        <dbReference type="ARBA" id="ARBA00022801"/>
    </source>
</evidence>
<keyword evidence="2" id="KW-0645">Protease</keyword>
<dbReference type="SUPFAM" id="SSF52317">
    <property type="entry name" value="Class I glutamine amidotransferase-like"/>
    <property type="match status" value="1"/>
</dbReference>
<evidence type="ECO:0000313" key="5">
    <source>
        <dbReference type="EMBL" id="SFJ38680.1"/>
    </source>
</evidence>
<keyword evidence="6" id="KW-1185">Reference proteome</keyword>
<dbReference type="Pfam" id="PF03575">
    <property type="entry name" value="Peptidase_S51"/>
    <property type="match status" value="1"/>
</dbReference>
<dbReference type="InterPro" id="IPR029062">
    <property type="entry name" value="Class_I_gatase-like"/>
</dbReference>
<sequence>MADTHLFLFGGGPPFNDVLGKTFAHLSSNGLNGTQVAVLFMERDGWKEYMPRYTDVLEQNGIAHFEYLPLTPAPSPHFIEQLSLATGVIICGGDTERYREYVVDTEIGKIVKRMYAEGTPVAGFSAGALISPNICVIPPIDNRKNEHLFLPGLGLIDHCVVSVHFSKWKEETNLKKALTLTNAYIGYGMDDDSGIYFKNQVVSETAGQVYFYRNGPAVE</sequence>
<reference evidence="6" key="1">
    <citation type="submission" date="2016-10" db="EMBL/GenBank/DDBJ databases">
        <authorList>
            <person name="Varghese N."/>
            <person name="Submissions S."/>
        </authorList>
    </citation>
    <scope>NUCLEOTIDE SEQUENCE [LARGE SCALE GENOMIC DNA]</scope>
    <source>
        <strain evidence="6">OK042</strain>
    </source>
</reference>
<evidence type="ECO:0000313" key="6">
    <source>
        <dbReference type="Proteomes" id="UP000198915"/>
    </source>
</evidence>
<evidence type="ECO:0000256" key="2">
    <source>
        <dbReference type="ARBA" id="ARBA00022670"/>
    </source>
</evidence>
<protein>
    <submittedName>
        <fullName evidence="5">Cyanophycinase</fullName>
    </submittedName>
</protein>
<proteinExistence type="inferred from homology"/>
<dbReference type="Gene3D" id="3.40.50.880">
    <property type="match status" value="1"/>
</dbReference>
<dbReference type="PANTHER" id="PTHR36175">
    <property type="entry name" value="CYANOPHYCINASE"/>
    <property type="match status" value="1"/>
</dbReference>